<reference evidence="2" key="1">
    <citation type="journal article" date="2014" name="Int. J. Syst. Evol. Microbiol.">
        <title>Complete genome sequence of Corynebacterium casei LMG S-19264T (=DSM 44701T), isolated from a smear-ripened cheese.</title>
        <authorList>
            <consortium name="US DOE Joint Genome Institute (JGI-PGF)"/>
            <person name="Walter F."/>
            <person name="Albersmeier A."/>
            <person name="Kalinowski J."/>
            <person name="Ruckert C."/>
        </authorList>
    </citation>
    <scope>NUCLEOTIDE SEQUENCE</scope>
    <source>
        <strain evidence="2">CGMCC 1.15478</strain>
    </source>
</reference>
<dbReference type="EMBL" id="BMJH01000003">
    <property type="protein sequence ID" value="GGC73289.1"/>
    <property type="molecule type" value="Genomic_DNA"/>
</dbReference>
<name>A0A916XHA5_9ACTN</name>
<feature type="transmembrane region" description="Helical" evidence="1">
    <location>
        <begin position="12"/>
        <end position="31"/>
    </location>
</feature>
<protein>
    <submittedName>
        <fullName evidence="2">Uncharacterized protein</fullName>
    </submittedName>
</protein>
<proteinExistence type="predicted"/>
<sequence>MKPPCEKSMKTALFAFVAYTSIAILAFALFLTQGIVTWWLIATVPIFGIIIVLFSIIPHYTGRGGLDDELHRQAELLQK</sequence>
<gene>
    <name evidence="2" type="ORF">GCM10011410_28010</name>
</gene>
<keyword evidence="1" id="KW-0812">Transmembrane</keyword>
<evidence type="ECO:0000313" key="2">
    <source>
        <dbReference type="EMBL" id="GGC73289.1"/>
    </source>
</evidence>
<evidence type="ECO:0000256" key="1">
    <source>
        <dbReference type="SAM" id="Phobius"/>
    </source>
</evidence>
<feature type="transmembrane region" description="Helical" evidence="1">
    <location>
        <begin position="37"/>
        <end position="57"/>
    </location>
</feature>
<evidence type="ECO:0000313" key="3">
    <source>
        <dbReference type="Proteomes" id="UP000641514"/>
    </source>
</evidence>
<keyword evidence="3" id="KW-1185">Reference proteome</keyword>
<dbReference type="Proteomes" id="UP000641514">
    <property type="component" value="Unassembled WGS sequence"/>
</dbReference>
<keyword evidence="1" id="KW-0472">Membrane</keyword>
<organism evidence="2 3">
    <name type="scientific">Hoyosella rhizosphaerae</name>
    <dbReference type="NCBI Taxonomy" id="1755582"/>
    <lineage>
        <taxon>Bacteria</taxon>
        <taxon>Bacillati</taxon>
        <taxon>Actinomycetota</taxon>
        <taxon>Actinomycetes</taxon>
        <taxon>Mycobacteriales</taxon>
        <taxon>Hoyosellaceae</taxon>
        <taxon>Hoyosella</taxon>
    </lineage>
</organism>
<accession>A0A916XHA5</accession>
<comment type="caution">
    <text evidence="2">The sequence shown here is derived from an EMBL/GenBank/DDBJ whole genome shotgun (WGS) entry which is preliminary data.</text>
</comment>
<dbReference type="AlphaFoldDB" id="A0A916XHA5"/>
<reference evidence="2" key="2">
    <citation type="submission" date="2020-09" db="EMBL/GenBank/DDBJ databases">
        <authorList>
            <person name="Sun Q."/>
            <person name="Zhou Y."/>
        </authorList>
    </citation>
    <scope>NUCLEOTIDE SEQUENCE</scope>
    <source>
        <strain evidence="2">CGMCC 1.15478</strain>
    </source>
</reference>
<keyword evidence="1" id="KW-1133">Transmembrane helix</keyword>